<protein>
    <submittedName>
        <fullName evidence="1">Uncharacterized protein</fullName>
    </submittedName>
</protein>
<dbReference type="AlphaFoldDB" id="I9QQY4"/>
<evidence type="ECO:0000313" key="1">
    <source>
        <dbReference type="EMBL" id="EIY31803.1"/>
    </source>
</evidence>
<keyword evidence="2" id="KW-1185">Reference proteome</keyword>
<comment type="caution">
    <text evidence="1">The sequence shown here is derived from an EMBL/GenBank/DDBJ whole genome shotgun (WGS) entry which is preliminary data.</text>
</comment>
<proteinExistence type="predicted"/>
<dbReference type="PATRIC" id="fig|997874.3.peg.2524"/>
<gene>
    <name evidence="1" type="ORF">HMPREF1062_02464</name>
</gene>
<dbReference type="Proteomes" id="UP000003741">
    <property type="component" value="Unassembled WGS sequence"/>
</dbReference>
<dbReference type="EMBL" id="AGXG01000054">
    <property type="protein sequence ID" value="EIY31803.1"/>
    <property type="molecule type" value="Genomic_DNA"/>
</dbReference>
<reference evidence="1 2" key="1">
    <citation type="submission" date="2012-02" db="EMBL/GenBank/DDBJ databases">
        <title>The Genome Sequence of Bacteroides cellulosilyticus CL02T12C19.</title>
        <authorList>
            <consortium name="The Broad Institute Genome Sequencing Platform"/>
            <person name="Earl A."/>
            <person name="Ward D."/>
            <person name="Feldgarden M."/>
            <person name="Gevers D."/>
            <person name="Zitomersky N.L."/>
            <person name="Coyne M.J."/>
            <person name="Comstock L.E."/>
            <person name="Young S.K."/>
            <person name="Zeng Q."/>
            <person name="Gargeya S."/>
            <person name="Fitzgerald M."/>
            <person name="Haas B."/>
            <person name="Abouelleil A."/>
            <person name="Alvarado L."/>
            <person name="Arachchi H.M."/>
            <person name="Berlin A."/>
            <person name="Chapman S.B."/>
            <person name="Gearin G."/>
            <person name="Goldberg J."/>
            <person name="Griggs A."/>
            <person name="Gujja S."/>
            <person name="Hansen M."/>
            <person name="Heiman D."/>
            <person name="Howarth C."/>
            <person name="Larimer J."/>
            <person name="Lui A."/>
            <person name="MacDonald P.J.P."/>
            <person name="McCowen C."/>
            <person name="Montmayeur A."/>
            <person name="Murphy C."/>
            <person name="Neiman D."/>
            <person name="Pearson M."/>
            <person name="Priest M."/>
            <person name="Roberts A."/>
            <person name="Saif S."/>
            <person name="Shea T."/>
            <person name="Sisk P."/>
            <person name="Stolte C."/>
            <person name="Sykes S."/>
            <person name="Wortman J."/>
            <person name="Nusbaum C."/>
            <person name="Birren B."/>
        </authorList>
    </citation>
    <scope>NUCLEOTIDE SEQUENCE [LARGE SCALE GENOMIC DNA]</scope>
    <source>
        <strain evidence="1 2">CL02T12C19</strain>
    </source>
</reference>
<sequence>MANQLYSRFEIKKGSRFVGFPFLMPLPAFIGEMRYLCV</sequence>
<accession>I9QQY4</accession>
<organism evidence="1 2">
    <name type="scientific">Bacteroides cellulosilyticus CL02T12C19</name>
    <dbReference type="NCBI Taxonomy" id="997874"/>
    <lineage>
        <taxon>Bacteria</taxon>
        <taxon>Pseudomonadati</taxon>
        <taxon>Bacteroidota</taxon>
        <taxon>Bacteroidia</taxon>
        <taxon>Bacteroidales</taxon>
        <taxon>Bacteroidaceae</taxon>
        <taxon>Bacteroides</taxon>
    </lineage>
</organism>
<evidence type="ECO:0000313" key="2">
    <source>
        <dbReference type="Proteomes" id="UP000003741"/>
    </source>
</evidence>
<name>I9QQY4_9BACE</name>
<dbReference type="HOGENOM" id="CLU_3324380_0_0_10"/>